<protein>
    <recommendedName>
        <fullName evidence="4 9">Tubulin-specific chaperone A</fullName>
    </recommendedName>
</protein>
<dbReference type="InterPro" id="IPR004226">
    <property type="entry name" value="TBCA"/>
</dbReference>
<dbReference type="AlphaFoldDB" id="A0A4P9ZU99"/>
<dbReference type="PANTHER" id="PTHR21500">
    <property type="entry name" value="TUBULIN-SPECIFIC CHAPERONE A"/>
    <property type="match status" value="1"/>
</dbReference>
<dbReference type="STRING" id="215637.A0A4P9ZU99"/>
<dbReference type="OrthoDB" id="296187at2759"/>
<keyword evidence="7 9" id="KW-0143">Chaperone</keyword>
<comment type="similarity">
    <text evidence="3 9">Belongs to the TBCA family.</text>
</comment>
<dbReference type="PANTHER" id="PTHR21500:SF0">
    <property type="entry name" value="TUBULIN-SPECIFIC CHAPERONE A"/>
    <property type="match status" value="1"/>
</dbReference>
<evidence type="ECO:0000313" key="11">
    <source>
        <dbReference type="Proteomes" id="UP000268162"/>
    </source>
</evidence>
<dbReference type="Proteomes" id="UP000268162">
    <property type="component" value="Unassembled WGS sequence"/>
</dbReference>
<evidence type="ECO:0000256" key="5">
    <source>
        <dbReference type="ARBA" id="ARBA00022490"/>
    </source>
</evidence>
<gene>
    <name evidence="10" type="ORF">BJ085DRAFT_38660</name>
</gene>
<dbReference type="GO" id="GO:0005829">
    <property type="term" value="C:cytosol"/>
    <property type="evidence" value="ECO:0007669"/>
    <property type="project" value="TreeGrafter"/>
</dbReference>
<evidence type="ECO:0000256" key="7">
    <source>
        <dbReference type="ARBA" id="ARBA00023186"/>
    </source>
</evidence>
<dbReference type="FunFam" id="1.20.58.90:FF:000010">
    <property type="entry name" value="Tubulin-specific chaperone A"/>
    <property type="match status" value="1"/>
</dbReference>
<comment type="subunit">
    <text evidence="9">Supercomplex made of cofactors A to E. Cofactors A and D function by capturing and stabilizing tubulin in a quasi-native conformation. Cofactor E binds to the cofactor D-tubulin complex; interaction with cofactor C then causes the release of tubulin polypeptides that are committed to the native state.</text>
</comment>
<dbReference type="GO" id="GO:0007021">
    <property type="term" value="P:tubulin complex assembly"/>
    <property type="evidence" value="ECO:0007669"/>
    <property type="project" value="UniProtKB-UniRule"/>
</dbReference>
<proteinExistence type="inferred from homology"/>
<organism evidence="10 11">
    <name type="scientific">Dimargaris cristalligena</name>
    <dbReference type="NCBI Taxonomy" id="215637"/>
    <lineage>
        <taxon>Eukaryota</taxon>
        <taxon>Fungi</taxon>
        <taxon>Fungi incertae sedis</taxon>
        <taxon>Zoopagomycota</taxon>
        <taxon>Kickxellomycotina</taxon>
        <taxon>Dimargaritomycetes</taxon>
        <taxon>Dimargaritales</taxon>
        <taxon>Dimargaritaceae</taxon>
        <taxon>Dimargaris</taxon>
    </lineage>
</organism>
<dbReference type="GO" id="GO:0007023">
    <property type="term" value="P:post-chaperonin tubulin folding pathway"/>
    <property type="evidence" value="ECO:0007669"/>
    <property type="project" value="UniProtKB-UniRule"/>
</dbReference>
<dbReference type="GO" id="GO:0005874">
    <property type="term" value="C:microtubule"/>
    <property type="evidence" value="ECO:0007669"/>
    <property type="project" value="UniProtKB-KW"/>
</dbReference>
<comment type="function">
    <text evidence="1">Tubulin-folding protein; involved in the early step of the tubulin folding pathway.</text>
</comment>
<evidence type="ECO:0000256" key="3">
    <source>
        <dbReference type="ARBA" id="ARBA00006806"/>
    </source>
</evidence>
<evidence type="ECO:0000256" key="6">
    <source>
        <dbReference type="ARBA" id="ARBA00022701"/>
    </source>
</evidence>
<keyword evidence="5 9" id="KW-0963">Cytoplasm</keyword>
<keyword evidence="6 9" id="KW-0493">Microtubule</keyword>
<sequence length="106" mass="12139">MSLRDLTIKTNTLKRVLNDEQYYLKEAASQRTHIDKLRADGADEYVIRKQVEVLDETLNMLPDSKKRIAKAVEDLKTLMDTHPTTFKGSQELKKAQDVLGSINYDA</sequence>
<evidence type="ECO:0000256" key="2">
    <source>
        <dbReference type="ARBA" id="ARBA00004245"/>
    </source>
</evidence>
<evidence type="ECO:0000256" key="8">
    <source>
        <dbReference type="ARBA" id="ARBA00023212"/>
    </source>
</evidence>
<reference evidence="11" key="1">
    <citation type="journal article" date="2018" name="Nat. Microbiol.">
        <title>Leveraging single-cell genomics to expand the fungal tree of life.</title>
        <authorList>
            <person name="Ahrendt S.R."/>
            <person name="Quandt C.A."/>
            <person name="Ciobanu D."/>
            <person name="Clum A."/>
            <person name="Salamov A."/>
            <person name="Andreopoulos B."/>
            <person name="Cheng J.F."/>
            <person name="Woyke T."/>
            <person name="Pelin A."/>
            <person name="Henrissat B."/>
            <person name="Reynolds N.K."/>
            <person name="Benny G.L."/>
            <person name="Smith M.E."/>
            <person name="James T.Y."/>
            <person name="Grigoriev I.V."/>
        </authorList>
    </citation>
    <scope>NUCLEOTIDE SEQUENCE [LARGE SCALE GENOMIC DNA]</scope>
    <source>
        <strain evidence="11">RSA 468</strain>
    </source>
</reference>
<dbReference type="SUPFAM" id="SSF46988">
    <property type="entry name" value="Tubulin chaperone cofactor A"/>
    <property type="match status" value="1"/>
</dbReference>
<dbReference type="EMBL" id="ML002542">
    <property type="protein sequence ID" value="RKP37115.1"/>
    <property type="molecule type" value="Genomic_DNA"/>
</dbReference>
<evidence type="ECO:0000256" key="4">
    <source>
        <dbReference type="ARBA" id="ARBA00015002"/>
    </source>
</evidence>
<evidence type="ECO:0000256" key="9">
    <source>
        <dbReference type="RuleBase" id="RU364030"/>
    </source>
</evidence>
<dbReference type="GO" id="GO:0048487">
    <property type="term" value="F:beta-tubulin binding"/>
    <property type="evidence" value="ECO:0007669"/>
    <property type="project" value="InterPro"/>
</dbReference>
<keyword evidence="11" id="KW-1185">Reference proteome</keyword>
<name>A0A4P9ZU99_9FUNG</name>
<dbReference type="Gene3D" id="1.20.58.90">
    <property type="match status" value="1"/>
</dbReference>
<dbReference type="Pfam" id="PF02970">
    <property type="entry name" value="TBCA"/>
    <property type="match status" value="1"/>
</dbReference>
<accession>A0A4P9ZU99</accession>
<evidence type="ECO:0000256" key="1">
    <source>
        <dbReference type="ARBA" id="ARBA00003046"/>
    </source>
</evidence>
<dbReference type="InterPro" id="IPR036126">
    <property type="entry name" value="TBCA_sf"/>
</dbReference>
<comment type="subcellular location">
    <subcellularLocation>
        <location evidence="2 9">Cytoplasm</location>
        <location evidence="2 9">Cytoskeleton</location>
    </subcellularLocation>
</comment>
<evidence type="ECO:0000313" key="10">
    <source>
        <dbReference type="EMBL" id="RKP37115.1"/>
    </source>
</evidence>
<keyword evidence="8 9" id="KW-0206">Cytoskeleton</keyword>